<protein>
    <submittedName>
        <fullName evidence="2">Uncharacterized protein</fullName>
    </submittedName>
</protein>
<dbReference type="Proteomes" id="UP000295696">
    <property type="component" value="Unassembled WGS sequence"/>
</dbReference>
<keyword evidence="3" id="KW-1185">Reference proteome</keyword>
<evidence type="ECO:0000256" key="1">
    <source>
        <dbReference type="SAM" id="Phobius"/>
    </source>
</evidence>
<gene>
    <name evidence="2" type="ORF">EDD52_11126</name>
</gene>
<dbReference type="RefSeq" id="WP_132246289.1">
    <property type="nucleotide sequence ID" value="NZ_SLZU01000011.1"/>
</dbReference>
<proteinExistence type="predicted"/>
<evidence type="ECO:0000313" key="3">
    <source>
        <dbReference type="Proteomes" id="UP000295696"/>
    </source>
</evidence>
<reference evidence="2 3" key="1">
    <citation type="submission" date="2019-03" db="EMBL/GenBank/DDBJ databases">
        <title>Genomic Encyclopedia of Type Strains, Phase IV (KMG-IV): sequencing the most valuable type-strain genomes for metagenomic binning, comparative biology and taxonomic classification.</title>
        <authorList>
            <person name="Goeker M."/>
        </authorList>
    </citation>
    <scope>NUCLEOTIDE SEQUENCE [LARGE SCALE GENOMIC DNA]</scope>
    <source>
        <strain evidence="2 3">DSM 104836</strain>
    </source>
</reference>
<comment type="caution">
    <text evidence="2">The sequence shown here is derived from an EMBL/GenBank/DDBJ whole genome shotgun (WGS) entry which is preliminary data.</text>
</comment>
<organism evidence="2 3">
    <name type="scientific">Primorskyibacter sedentarius</name>
    <dbReference type="NCBI Taxonomy" id="745311"/>
    <lineage>
        <taxon>Bacteria</taxon>
        <taxon>Pseudomonadati</taxon>
        <taxon>Pseudomonadota</taxon>
        <taxon>Alphaproteobacteria</taxon>
        <taxon>Rhodobacterales</taxon>
        <taxon>Roseobacteraceae</taxon>
        <taxon>Primorskyibacter</taxon>
    </lineage>
</organism>
<dbReference type="OrthoDB" id="7863326at2"/>
<dbReference type="AlphaFoldDB" id="A0A4R3J6B1"/>
<dbReference type="EMBL" id="SLZU01000011">
    <property type="protein sequence ID" value="TCS61429.1"/>
    <property type="molecule type" value="Genomic_DNA"/>
</dbReference>
<accession>A0A4R3J6B1</accession>
<name>A0A4R3J6B1_9RHOB</name>
<feature type="transmembrane region" description="Helical" evidence="1">
    <location>
        <begin position="84"/>
        <end position="108"/>
    </location>
</feature>
<evidence type="ECO:0000313" key="2">
    <source>
        <dbReference type="EMBL" id="TCS61429.1"/>
    </source>
</evidence>
<keyword evidence="1" id="KW-0472">Membrane</keyword>
<sequence>MNDRTEEMLDYVHDRLDPEARQSLEADLSRDAHLRAELAVVQAVAREGAATPPTAEARDAGWASLSAAIDADARRIPANDNRGFSLAQVAAIAVFAVVISQFFTLSLWPDDPGAGFAPASQDTSGFVLQVGFAPEATAAQLTALLQELGATLVDGPGALGLVTLSFTDEAARTAALEALRAQPDLVDIVSQP</sequence>
<keyword evidence="1" id="KW-1133">Transmembrane helix</keyword>
<keyword evidence="1" id="KW-0812">Transmembrane</keyword>